<evidence type="ECO:0000256" key="3">
    <source>
        <dbReference type="ARBA" id="ARBA00022729"/>
    </source>
</evidence>
<keyword evidence="2" id="KW-0964">Secreted</keyword>
<evidence type="ECO:0000256" key="4">
    <source>
        <dbReference type="ARBA" id="ARBA00022737"/>
    </source>
</evidence>
<evidence type="ECO:0000256" key="6">
    <source>
        <dbReference type="SAM" id="Phobius"/>
    </source>
</evidence>
<dbReference type="InterPro" id="IPR002902">
    <property type="entry name" value="GNK2"/>
</dbReference>
<keyword evidence="6" id="KW-0812">Transmembrane</keyword>
<reference evidence="8 9" key="1">
    <citation type="journal article" date="2017" name="Nature">
        <title>The Apostasia genome and the evolution of orchids.</title>
        <authorList>
            <person name="Zhang G.Q."/>
            <person name="Liu K.W."/>
            <person name="Li Z."/>
            <person name="Lohaus R."/>
            <person name="Hsiao Y.Y."/>
            <person name="Niu S.C."/>
            <person name="Wang J.Y."/>
            <person name="Lin Y.C."/>
            <person name="Xu Q."/>
            <person name="Chen L.J."/>
            <person name="Yoshida K."/>
            <person name="Fujiwara S."/>
            <person name="Wang Z.W."/>
            <person name="Zhang Y.Q."/>
            <person name="Mitsuda N."/>
            <person name="Wang M."/>
            <person name="Liu G.H."/>
            <person name="Pecoraro L."/>
            <person name="Huang H.X."/>
            <person name="Xiao X.J."/>
            <person name="Lin M."/>
            <person name="Wu X.Y."/>
            <person name="Wu W.L."/>
            <person name="Chen Y.Y."/>
            <person name="Chang S.B."/>
            <person name="Sakamoto S."/>
            <person name="Ohme-Takagi M."/>
            <person name="Yagi M."/>
            <person name="Zeng S.J."/>
            <person name="Shen C.Y."/>
            <person name="Yeh C.M."/>
            <person name="Luo Y.B."/>
            <person name="Tsai W.C."/>
            <person name="Van de Peer Y."/>
            <person name="Liu Z.J."/>
        </authorList>
    </citation>
    <scope>NUCLEOTIDE SEQUENCE [LARGE SCALE GENOMIC DNA]</scope>
    <source>
        <strain evidence="9">cv. Shenzhen</strain>
        <tissue evidence="8">Stem</tissue>
    </source>
</reference>
<keyword evidence="4" id="KW-0677">Repeat</keyword>
<evidence type="ECO:0000313" key="9">
    <source>
        <dbReference type="Proteomes" id="UP000236161"/>
    </source>
</evidence>
<evidence type="ECO:0000256" key="1">
    <source>
        <dbReference type="ARBA" id="ARBA00004613"/>
    </source>
</evidence>
<evidence type="ECO:0000256" key="5">
    <source>
        <dbReference type="ARBA" id="ARBA00038515"/>
    </source>
</evidence>
<keyword evidence="3" id="KW-0732">Signal</keyword>
<accession>A0A2I0ALM6</accession>
<comment type="similarity">
    <text evidence="5">Belongs to the cysteine-rich repeat secretory protein family.</text>
</comment>
<dbReference type="PROSITE" id="PS51473">
    <property type="entry name" value="GNK2"/>
    <property type="match status" value="2"/>
</dbReference>
<dbReference type="OrthoDB" id="1731016at2759"/>
<dbReference type="GO" id="GO:0005576">
    <property type="term" value="C:extracellular region"/>
    <property type="evidence" value="ECO:0007669"/>
    <property type="project" value="UniProtKB-SubCell"/>
</dbReference>
<feature type="domain" description="Gnk2-homologous" evidence="7">
    <location>
        <begin position="165"/>
        <end position="267"/>
    </location>
</feature>
<organism evidence="8 9">
    <name type="scientific">Apostasia shenzhenica</name>
    <dbReference type="NCBI Taxonomy" id="1088818"/>
    <lineage>
        <taxon>Eukaryota</taxon>
        <taxon>Viridiplantae</taxon>
        <taxon>Streptophyta</taxon>
        <taxon>Embryophyta</taxon>
        <taxon>Tracheophyta</taxon>
        <taxon>Spermatophyta</taxon>
        <taxon>Magnoliopsida</taxon>
        <taxon>Liliopsida</taxon>
        <taxon>Asparagales</taxon>
        <taxon>Orchidaceae</taxon>
        <taxon>Apostasioideae</taxon>
        <taxon>Apostasia</taxon>
    </lineage>
</organism>
<dbReference type="Proteomes" id="UP000236161">
    <property type="component" value="Unassembled WGS sequence"/>
</dbReference>
<gene>
    <name evidence="8" type="primary">CRRSP55</name>
    <name evidence="8" type="ORF">AXF42_Ash014908</name>
</gene>
<proteinExistence type="inferred from homology"/>
<evidence type="ECO:0000313" key="8">
    <source>
        <dbReference type="EMBL" id="PKA56405.1"/>
    </source>
</evidence>
<keyword evidence="9" id="KW-1185">Reference proteome</keyword>
<dbReference type="EMBL" id="KZ451973">
    <property type="protein sequence ID" value="PKA56405.1"/>
    <property type="molecule type" value="Genomic_DNA"/>
</dbReference>
<dbReference type="Gene3D" id="3.30.430.20">
    <property type="entry name" value="Gnk2 domain, C-X8-C-X2-C motif"/>
    <property type="match status" value="2"/>
</dbReference>
<feature type="domain" description="Gnk2-homologous" evidence="7">
    <location>
        <begin position="273"/>
        <end position="380"/>
    </location>
</feature>
<keyword evidence="6" id="KW-0472">Membrane</keyword>
<keyword evidence="6" id="KW-1133">Transmembrane helix</keyword>
<dbReference type="InterPro" id="IPR050581">
    <property type="entry name" value="CRR_secretory_protein"/>
</dbReference>
<feature type="transmembrane region" description="Helical" evidence="6">
    <location>
        <begin position="145"/>
        <end position="162"/>
    </location>
</feature>
<evidence type="ECO:0000256" key="2">
    <source>
        <dbReference type="ARBA" id="ARBA00022525"/>
    </source>
</evidence>
<dbReference type="Pfam" id="PF01657">
    <property type="entry name" value="Stress-antifung"/>
    <property type="match status" value="2"/>
</dbReference>
<sequence length="400" mass="43348">MRTHRELTADWPTVVGMIACLSCPPCGCMRLAGSLEYSQLRGYAWLPASAFALVAACRVSGHAHRRLPSPLLTAASATSRAGSRHRDYLQWCVRLPAGRHPRGCARLHAQAAARLSQFVGEHVCNGGQLPVVSLSQQRTTQSGRLAWLFFLLLLALLLIPLASCADPINLSCGQNFTGSGELLQGSLDRVLPDLVVRTPADGFAVSTYGSGNYTVYGLTRCRGDLTAAACSFCIAEAARKLPEACAAASGGHIWYEECFLRYDTEDFLGTLDMTNGVVLINTANATDPFEFDSKVEELMAGVWKAAVVPGQKRFARGLSLFPAANLTIEGMAQCTRDLTVATCEECLVAAVGLLPNYCRFRQGCRILYGSCVVRYEIYEFLFAGNWDKYAAASSYKVIIS</sequence>
<evidence type="ECO:0000259" key="7">
    <source>
        <dbReference type="PROSITE" id="PS51473"/>
    </source>
</evidence>
<dbReference type="InterPro" id="IPR038408">
    <property type="entry name" value="GNK2_sf"/>
</dbReference>
<dbReference type="PANTHER" id="PTHR32411">
    <property type="entry name" value="CYSTEINE-RICH REPEAT SECRETORY PROTEIN 38-RELATED"/>
    <property type="match status" value="1"/>
</dbReference>
<comment type="subcellular location">
    <subcellularLocation>
        <location evidence="1">Secreted</location>
    </subcellularLocation>
</comment>
<dbReference type="PANTHER" id="PTHR32411:SF55">
    <property type="entry name" value="CYSTEINE-RICH REPEAT SECRETORY PROTEIN 55"/>
    <property type="match status" value="1"/>
</dbReference>
<dbReference type="CDD" id="cd23509">
    <property type="entry name" value="Gnk2-like"/>
    <property type="match status" value="2"/>
</dbReference>
<dbReference type="STRING" id="1088818.A0A2I0ALM6"/>
<name>A0A2I0ALM6_9ASPA</name>
<dbReference type="AlphaFoldDB" id="A0A2I0ALM6"/>
<protein>
    <submittedName>
        <fullName evidence="8">Cysteine-rich repeat secretory protein 55</fullName>
    </submittedName>
</protein>